<proteinExistence type="predicted"/>
<gene>
    <name evidence="1" type="ORF">NUW54_g5723</name>
</gene>
<accession>A0ACC1PUC1</accession>
<organism evidence="1 2">
    <name type="scientific">Trametes sanguinea</name>
    <dbReference type="NCBI Taxonomy" id="158606"/>
    <lineage>
        <taxon>Eukaryota</taxon>
        <taxon>Fungi</taxon>
        <taxon>Dikarya</taxon>
        <taxon>Basidiomycota</taxon>
        <taxon>Agaricomycotina</taxon>
        <taxon>Agaricomycetes</taxon>
        <taxon>Polyporales</taxon>
        <taxon>Polyporaceae</taxon>
        <taxon>Trametes</taxon>
    </lineage>
</organism>
<protein>
    <submittedName>
        <fullName evidence="1">Uncharacterized protein</fullName>
    </submittedName>
</protein>
<name>A0ACC1PUC1_9APHY</name>
<evidence type="ECO:0000313" key="2">
    <source>
        <dbReference type="Proteomes" id="UP001144978"/>
    </source>
</evidence>
<dbReference type="Proteomes" id="UP001144978">
    <property type="component" value="Unassembled WGS sequence"/>
</dbReference>
<sequence>MEPLFLRGLDLPRGHTGLFLDWLLGQRDTLVIERLMIAPIVEELQYLECSGLEPTEGSMYQREDRCGPVQIKEREPWNKRSRASGVDGEGNDDEGEDVDSQEVYPKTADLPREIPPEYLEDFHDSSSVVDYQSEEDEAGKRDMDLSYVFPPWSWSDDYGYANLAAELTRPIHTPMLQQIIARIHWKNSMNIFTLKMLCLMTFPSDCFEFWQICIAIYFETEESLTYPEATDQVLTIATRGWDLRTPEIALAKRNERSSACLKLLRERTSSFRSSIGPGRVPNGDMQFLFTLLALSAVPATVFACEGDCIVGITNAFVSNYSSPIHIAMTAMAHQISDLLPGHPDTDTALGYLQPLLTAYKKQAYQGMEKAIFPSYFHGKCLDAQGNEPAGCPNPDCPIVCGTPGSLVHFYSQLRFIAYNQTFHTFQALATPGTDAYQQVEKAVMDAATSSHGASRRSFSRIYPRALSNAVNVAHNNKNSGPSSASGSGTGTGSNSGPGRYGAYISCDGQELDTYQSKVENNSDKVVSCYIASDAGKDFAVHWINSKPPTHLSVEVRVDGRRIGVVSHNKSSLKPSTAKLRISLGTHDFAHGSHDDALPSAYSEELGVIEVRLRRVREFISVPFVPKVPAVSKSQGAPSRGRRTSLGENLKTRPREIQKKTILRPILIDDKPYVVFKFLYRPKSVLMRNGMIPSADGSTPSSSRSGGKKRKSDVLPPSVSAATRSSKRRRASATSTERGPQDPENPEHHGDLSADASMAIEPPEPYYGHELDYVENAMECEPPVLATDSSLPPLEHMQDDDEQDSRAVEAHLSSVESRSNLAQASNCTAVVAEEHITSIMQPEPQTEPVSLLWASTVEEQDIKPLIHENPEECIVEVHVNSRNHAAVFGCMSETPSQQNTVKKEEDVDGSLGPIADHSSANTPKPVVKQEEDVVYAEEVVVKQEEEEEVVEVHLSSAELPRAFQDIPTCAAPVKQES</sequence>
<keyword evidence="2" id="KW-1185">Reference proteome</keyword>
<dbReference type="EMBL" id="JANSHE010001442">
    <property type="protein sequence ID" value="KAJ3002671.1"/>
    <property type="molecule type" value="Genomic_DNA"/>
</dbReference>
<comment type="caution">
    <text evidence="1">The sequence shown here is derived from an EMBL/GenBank/DDBJ whole genome shotgun (WGS) entry which is preliminary data.</text>
</comment>
<evidence type="ECO:0000313" key="1">
    <source>
        <dbReference type="EMBL" id="KAJ3002671.1"/>
    </source>
</evidence>
<reference evidence="1" key="1">
    <citation type="submission" date="2022-08" db="EMBL/GenBank/DDBJ databases">
        <title>Genome Sequence of Pycnoporus sanguineus.</title>
        <authorList>
            <person name="Buettner E."/>
        </authorList>
    </citation>
    <scope>NUCLEOTIDE SEQUENCE</scope>
    <source>
        <strain evidence="1">CG-C14</strain>
    </source>
</reference>